<dbReference type="Proteomes" id="UP000192920">
    <property type="component" value="Unassembled WGS sequence"/>
</dbReference>
<evidence type="ECO:0000313" key="2">
    <source>
        <dbReference type="EMBL" id="SMF37636.1"/>
    </source>
</evidence>
<dbReference type="InterPro" id="IPR051783">
    <property type="entry name" value="NAD(P)-dependent_oxidoreduct"/>
</dbReference>
<evidence type="ECO:0000259" key="1">
    <source>
        <dbReference type="Pfam" id="PF13460"/>
    </source>
</evidence>
<evidence type="ECO:0000313" key="3">
    <source>
        <dbReference type="Proteomes" id="UP000192920"/>
    </source>
</evidence>
<gene>
    <name evidence="2" type="ORF">SAMN02745746_02844</name>
</gene>
<dbReference type="AlphaFoldDB" id="A0A1Y6BZH9"/>
<dbReference type="EMBL" id="FXAG01000016">
    <property type="protein sequence ID" value="SMF37636.1"/>
    <property type="molecule type" value="Genomic_DNA"/>
</dbReference>
<dbReference type="GO" id="GO:0005737">
    <property type="term" value="C:cytoplasm"/>
    <property type="evidence" value="ECO:0007669"/>
    <property type="project" value="TreeGrafter"/>
</dbReference>
<dbReference type="Pfam" id="PF13460">
    <property type="entry name" value="NAD_binding_10"/>
    <property type="match status" value="1"/>
</dbReference>
<reference evidence="3" key="1">
    <citation type="submission" date="2017-04" db="EMBL/GenBank/DDBJ databases">
        <authorList>
            <person name="Varghese N."/>
            <person name="Submissions S."/>
        </authorList>
    </citation>
    <scope>NUCLEOTIDE SEQUENCE [LARGE SCALE GENOMIC DNA]</scope>
    <source>
        <strain evidence="3">DSM 22618</strain>
    </source>
</reference>
<dbReference type="STRING" id="1123014.SAMN02745746_02844"/>
<dbReference type="RefSeq" id="WP_085276981.1">
    <property type="nucleotide sequence ID" value="NZ_FXAG01000016.1"/>
</dbReference>
<feature type="domain" description="NAD(P)-binding" evidence="1">
    <location>
        <begin position="10"/>
        <end position="202"/>
    </location>
</feature>
<dbReference type="Gene3D" id="3.40.50.720">
    <property type="entry name" value="NAD(P)-binding Rossmann-like Domain"/>
    <property type="match status" value="1"/>
</dbReference>
<protein>
    <submittedName>
        <fullName evidence="2">Nucleoside-diphosphate-sugar epimerase</fullName>
    </submittedName>
</protein>
<dbReference type="PANTHER" id="PTHR48079">
    <property type="entry name" value="PROTEIN YEEZ"/>
    <property type="match status" value="1"/>
</dbReference>
<dbReference type="SUPFAM" id="SSF51735">
    <property type="entry name" value="NAD(P)-binding Rossmann-fold domains"/>
    <property type="match status" value="1"/>
</dbReference>
<keyword evidence="3" id="KW-1185">Reference proteome</keyword>
<dbReference type="InterPro" id="IPR016040">
    <property type="entry name" value="NAD(P)-bd_dom"/>
</dbReference>
<name>A0A1Y6BZH9_9NEIS</name>
<sequence>MRTLLIAGFGDVARRAVPLLAPHWRLLALVRRPEQADEARRLGIQPVLADLDDKRSLARLAGLADALLYTAPPPERGEHDPRLGKLLCTLAKGKSLPQRVVYISTSGVYGDAGGAWLDETAPLRPQSARAKRRVDAERRLRAFARSSGASITILRAPGIYAAERLPTTRLINGTPLIAADEDSYGNHIHADDLARLCAAALRRTGGIRIYNACDDEPLTVGEWYDRLADALGMPRAPRLPRIEVQAAVSPALWSFLAESRRLDNHRLKRELKVRLRYPTVASFLATLPGPTT</sequence>
<dbReference type="InterPro" id="IPR036291">
    <property type="entry name" value="NAD(P)-bd_dom_sf"/>
</dbReference>
<dbReference type="CDD" id="cd05266">
    <property type="entry name" value="SDR_a4"/>
    <property type="match status" value="1"/>
</dbReference>
<dbReference type="PANTHER" id="PTHR48079:SF6">
    <property type="entry name" value="NAD(P)-BINDING DOMAIN-CONTAINING PROTEIN-RELATED"/>
    <property type="match status" value="1"/>
</dbReference>
<proteinExistence type="predicted"/>
<organism evidence="2 3">
    <name type="scientific">Pseudogulbenkiania subflava DSM 22618</name>
    <dbReference type="NCBI Taxonomy" id="1123014"/>
    <lineage>
        <taxon>Bacteria</taxon>
        <taxon>Pseudomonadati</taxon>
        <taxon>Pseudomonadota</taxon>
        <taxon>Betaproteobacteria</taxon>
        <taxon>Neisseriales</taxon>
        <taxon>Chromobacteriaceae</taxon>
        <taxon>Pseudogulbenkiania</taxon>
    </lineage>
</organism>
<accession>A0A1Y6BZH9</accession>
<dbReference type="GO" id="GO:0004029">
    <property type="term" value="F:aldehyde dehydrogenase (NAD+) activity"/>
    <property type="evidence" value="ECO:0007669"/>
    <property type="project" value="TreeGrafter"/>
</dbReference>